<evidence type="ECO:0008006" key="6">
    <source>
        <dbReference type="Google" id="ProtNLM"/>
    </source>
</evidence>
<dbReference type="PANTHER" id="PTHR19879">
    <property type="entry name" value="TRANSCRIPTION INITIATION FACTOR TFIID"/>
    <property type="match status" value="1"/>
</dbReference>
<dbReference type="EMBL" id="JAUCMV010000003">
    <property type="protein sequence ID" value="KAK0413245.1"/>
    <property type="molecule type" value="Genomic_DNA"/>
</dbReference>
<dbReference type="AlphaFoldDB" id="A0AA39HW67"/>
<reference evidence="4" key="1">
    <citation type="submission" date="2023-06" db="EMBL/GenBank/DDBJ databases">
        <title>Genomic analysis of the entomopathogenic nematode Steinernema hermaphroditum.</title>
        <authorList>
            <person name="Schwarz E.M."/>
            <person name="Heppert J.K."/>
            <person name="Baniya A."/>
            <person name="Schwartz H.T."/>
            <person name="Tan C.-H."/>
            <person name="Antoshechkin I."/>
            <person name="Sternberg P.W."/>
            <person name="Goodrich-Blair H."/>
            <person name="Dillman A.R."/>
        </authorList>
    </citation>
    <scope>NUCLEOTIDE SEQUENCE</scope>
    <source>
        <strain evidence="4">PS9179</strain>
        <tissue evidence="4">Whole animal</tissue>
    </source>
</reference>
<evidence type="ECO:0000256" key="2">
    <source>
        <dbReference type="ARBA" id="ARBA00022737"/>
    </source>
</evidence>
<organism evidence="4 5">
    <name type="scientific">Steinernema hermaphroditum</name>
    <dbReference type="NCBI Taxonomy" id="289476"/>
    <lineage>
        <taxon>Eukaryota</taxon>
        <taxon>Metazoa</taxon>
        <taxon>Ecdysozoa</taxon>
        <taxon>Nematoda</taxon>
        <taxon>Chromadorea</taxon>
        <taxon>Rhabditida</taxon>
        <taxon>Tylenchina</taxon>
        <taxon>Panagrolaimomorpha</taxon>
        <taxon>Strongyloidoidea</taxon>
        <taxon>Steinernematidae</taxon>
        <taxon>Steinernema</taxon>
    </lineage>
</organism>
<dbReference type="PROSITE" id="PS50294">
    <property type="entry name" value="WD_REPEATS_REGION"/>
    <property type="match status" value="2"/>
</dbReference>
<name>A0AA39HW67_9BILA</name>
<comment type="caution">
    <text evidence="4">The sequence shown here is derived from an EMBL/GenBank/DDBJ whole genome shotgun (WGS) entry which is preliminary data.</text>
</comment>
<dbReference type="InterPro" id="IPR001680">
    <property type="entry name" value="WD40_rpt"/>
</dbReference>
<dbReference type="Gene3D" id="2.130.10.10">
    <property type="entry name" value="YVTN repeat-like/Quinoprotein amine dehydrogenase"/>
    <property type="match status" value="2"/>
</dbReference>
<evidence type="ECO:0000313" key="4">
    <source>
        <dbReference type="EMBL" id="KAK0413245.1"/>
    </source>
</evidence>
<evidence type="ECO:0000256" key="3">
    <source>
        <dbReference type="PROSITE-ProRule" id="PRU00221"/>
    </source>
</evidence>
<dbReference type="InterPro" id="IPR036322">
    <property type="entry name" value="WD40_repeat_dom_sf"/>
</dbReference>
<dbReference type="PROSITE" id="PS00678">
    <property type="entry name" value="WD_REPEATS_1"/>
    <property type="match status" value="2"/>
</dbReference>
<dbReference type="Pfam" id="PF00400">
    <property type="entry name" value="WD40"/>
    <property type="match status" value="2"/>
</dbReference>
<dbReference type="InterPro" id="IPR019775">
    <property type="entry name" value="WD40_repeat_CS"/>
</dbReference>
<gene>
    <name evidence="4" type="ORF">QR680_006683</name>
</gene>
<dbReference type="SUPFAM" id="SSF50978">
    <property type="entry name" value="WD40 repeat-like"/>
    <property type="match status" value="1"/>
</dbReference>
<sequence length="672" mass="74601">MNPWHYVSIGSGAGYTALVVVKIALTVLKNFLNEILFDVLMLMYGAPITNELYGRLPDDISWYVDNIGSERSAANPIGLPQLPPYQEQSSPVSDLTEYIQRRVDPVTRRIPQNLFIDSFNRMIVSSMRSSRQHVDAPVAATDSSVVNFRIEKSESNPVDPLHQEAVQQLPSPPKSDFTQYIQRRVDPVTRRISQNLFMESFNRMILTSVGNSSEGVDAPVAATDSSAVNFRIEKSAANPVHSPQLPPHQEAVQQQPSSAVSDFTEYIQRRIDPATHQIQKNLFMESFNRMMAGGMKSSRQPVDAIRLPAEINNMDMTDINRQRMVRLKGHREPVSCVVFNPQCHFVLASASNDESVAFWNINECRTMGMLHPKSAAISLTWTPDGCRIAMGHMNAKFTIWDASVQVKDYSKDPLYAASGITHKGWHVDTKMDPEVCATGHKEPASALAFTPDGSLLATASCDGTICTWDMRSRKRAADIMLETAGYGISSISFRSDGLLCCVGCSDSLVHVYDVRMHREVQCLGAYRNAHAPHDIPESSRDPDNGCTFVKYSPIIGDHTLAAGFMRGRVNFFDSRGKTIRKILNGRCASDYYCTTSFVITDTMATHVLVGSEDGTIYGFSTIDDKREDFQLRGGHRSKPMLCHARAIDHHPTLGIIASGSAAENDIVLWTQN</sequence>
<evidence type="ECO:0000256" key="1">
    <source>
        <dbReference type="ARBA" id="ARBA00022574"/>
    </source>
</evidence>
<dbReference type="PROSITE" id="PS50082">
    <property type="entry name" value="WD_REPEATS_2"/>
    <property type="match status" value="2"/>
</dbReference>
<dbReference type="Proteomes" id="UP001175271">
    <property type="component" value="Unassembled WGS sequence"/>
</dbReference>
<keyword evidence="1 3" id="KW-0853">WD repeat</keyword>
<feature type="repeat" description="WD" evidence="3">
    <location>
        <begin position="437"/>
        <end position="478"/>
    </location>
</feature>
<dbReference type="InterPro" id="IPR015943">
    <property type="entry name" value="WD40/YVTN_repeat-like_dom_sf"/>
</dbReference>
<evidence type="ECO:0000313" key="5">
    <source>
        <dbReference type="Proteomes" id="UP001175271"/>
    </source>
</evidence>
<dbReference type="SMART" id="SM00320">
    <property type="entry name" value="WD40"/>
    <property type="match status" value="6"/>
</dbReference>
<accession>A0AA39HW67</accession>
<protein>
    <recommendedName>
        <fullName evidence="6">Anaphase-promoting complex subunit 4 WD40 domain-containing protein</fullName>
    </recommendedName>
</protein>
<dbReference type="PANTHER" id="PTHR19879:SF9">
    <property type="entry name" value="TRANSCRIPTION INITIATION FACTOR TFIID SUBUNIT 5"/>
    <property type="match status" value="1"/>
</dbReference>
<keyword evidence="5" id="KW-1185">Reference proteome</keyword>
<feature type="repeat" description="WD" evidence="3">
    <location>
        <begin position="327"/>
        <end position="369"/>
    </location>
</feature>
<keyword evidence="2" id="KW-0677">Repeat</keyword>
<proteinExistence type="predicted"/>